<protein>
    <recommendedName>
        <fullName evidence="4">IPTL-CTERM protein sorting domain-containing protein</fullName>
    </recommendedName>
</protein>
<comment type="caution">
    <text evidence="2">The sequence shown here is derived from an EMBL/GenBank/DDBJ whole genome shotgun (WGS) entry which is preliminary data.</text>
</comment>
<name>A0A2V1GV55_9GAMM</name>
<evidence type="ECO:0000313" key="2">
    <source>
        <dbReference type="EMBL" id="PVZ68221.1"/>
    </source>
</evidence>
<keyword evidence="3" id="KW-1185">Reference proteome</keyword>
<proteinExistence type="predicted"/>
<organism evidence="2 3">
    <name type="scientific">Pelagibaculum spongiae</name>
    <dbReference type="NCBI Taxonomy" id="2080658"/>
    <lineage>
        <taxon>Bacteria</taxon>
        <taxon>Pseudomonadati</taxon>
        <taxon>Pseudomonadota</taxon>
        <taxon>Gammaproteobacteria</taxon>
        <taxon>Oceanospirillales</taxon>
        <taxon>Pelagibaculum</taxon>
    </lineage>
</organism>
<accession>A0A2V1GV55</accession>
<dbReference type="Proteomes" id="UP000244906">
    <property type="component" value="Unassembled WGS sequence"/>
</dbReference>
<feature type="chain" id="PRO_5016091644" description="IPTL-CTERM protein sorting domain-containing protein" evidence="1">
    <location>
        <begin position="22"/>
        <end position="186"/>
    </location>
</feature>
<sequence length="186" mass="19671">MKKVLYLALGLAALAISSVNAQDLQVTNSTSSAIEEPFTIVTSVGYDQTNSDGNSDQLQTVAIIMEFELQGEVSASSDDINCNPPVNTPSQTIMIACSDIILQSGTRKAVAIAITPASSNLKPIHYTASLTNLNDITNIDSHIDSTSVHMTDQTNTGSGSLAWGFIIILMGLALARSQKPKNSIND</sequence>
<evidence type="ECO:0000256" key="1">
    <source>
        <dbReference type="SAM" id="SignalP"/>
    </source>
</evidence>
<dbReference type="AlphaFoldDB" id="A0A2V1GV55"/>
<reference evidence="2 3" key="1">
    <citation type="submission" date="2018-04" db="EMBL/GenBank/DDBJ databases">
        <title>Thalassorhabdus spongiae gen. nov., sp. nov., isolated from a marine sponge in South-West Iceland.</title>
        <authorList>
            <person name="Knobloch S."/>
            <person name="Daussin A."/>
            <person name="Johannsson R."/>
            <person name="Marteinsson V.T."/>
        </authorList>
    </citation>
    <scope>NUCLEOTIDE SEQUENCE [LARGE SCALE GENOMIC DNA]</scope>
    <source>
        <strain evidence="2 3">Hp12</strain>
    </source>
</reference>
<evidence type="ECO:0000313" key="3">
    <source>
        <dbReference type="Proteomes" id="UP000244906"/>
    </source>
</evidence>
<feature type="signal peptide" evidence="1">
    <location>
        <begin position="1"/>
        <end position="21"/>
    </location>
</feature>
<dbReference type="EMBL" id="QDDL01000005">
    <property type="protein sequence ID" value="PVZ68221.1"/>
    <property type="molecule type" value="Genomic_DNA"/>
</dbReference>
<gene>
    <name evidence="2" type="ORF">DC094_13055</name>
</gene>
<dbReference type="RefSeq" id="WP_116687549.1">
    <property type="nucleotide sequence ID" value="NZ_CAWNYD010000005.1"/>
</dbReference>
<evidence type="ECO:0008006" key="4">
    <source>
        <dbReference type="Google" id="ProtNLM"/>
    </source>
</evidence>
<keyword evidence="1" id="KW-0732">Signal</keyword>